<name>F2DUK3_HORVV</name>
<protein>
    <submittedName>
        <fullName evidence="1">Predicted protein</fullName>
    </submittedName>
</protein>
<evidence type="ECO:0000313" key="1">
    <source>
        <dbReference type="EMBL" id="BAJ98774.1"/>
    </source>
</evidence>
<reference evidence="1" key="1">
    <citation type="journal article" date="2011" name="Plant Physiol.">
        <title>Comprehensive sequence analysis of 24,783 barley full-length cDNAs derived from 12 clone libraries.</title>
        <authorList>
            <person name="Matsumoto T."/>
            <person name="Tanaka T."/>
            <person name="Sakai H."/>
            <person name="Amano N."/>
            <person name="Kanamori H."/>
            <person name="Kurita K."/>
            <person name="Kikuta A."/>
            <person name="Kamiya K."/>
            <person name="Yamamoto M."/>
            <person name="Ikawa H."/>
            <person name="Fujii N."/>
            <person name="Hori K."/>
            <person name="Itoh T."/>
            <person name="Sato K."/>
        </authorList>
    </citation>
    <scope>NUCLEOTIDE SEQUENCE</scope>
</reference>
<dbReference type="AlphaFoldDB" id="F2DUK3"/>
<proteinExistence type="evidence at transcript level"/>
<accession>F2DUK3</accession>
<sequence>MPTHSGLEERRLGLEEEGRLVVERRRWAWRSSLPPWTPAGVGSGIRRWSRTESRRRWTESKLCRGWMAAGCRRWAANAGIVSRAMESHVAGRSRRAVDE</sequence>
<dbReference type="EMBL" id="AK367571">
    <property type="protein sequence ID" value="BAJ98774.1"/>
    <property type="molecule type" value="mRNA"/>
</dbReference>
<organism evidence="1">
    <name type="scientific">Hordeum vulgare subsp. vulgare</name>
    <name type="common">Domesticated barley</name>
    <dbReference type="NCBI Taxonomy" id="112509"/>
    <lineage>
        <taxon>Eukaryota</taxon>
        <taxon>Viridiplantae</taxon>
        <taxon>Streptophyta</taxon>
        <taxon>Embryophyta</taxon>
        <taxon>Tracheophyta</taxon>
        <taxon>Spermatophyta</taxon>
        <taxon>Magnoliopsida</taxon>
        <taxon>Liliopsida</taxon>
        <taxon>Poales</taxon>
        <taxon>Poaceae</taxon>
        <taxon>BOP clade</taxon>
        <taxon>Pooideae</taxon>
        <taxon>Triticodae</taxon>
        <taxon>Triticeae</taxon>
        <taxon>Hordeinae</taxon>
        <taxon>Hordeum</taxon>
    </lineage>
</organism>